<feature type="region of interest" description="Disordered" evidence="1">
    <location>
        <begin position="1"/>
        <end position="23"/>
    </location>
</feature>
<evidence type="ECO:0000313" key="4">
    <source>
        <dbReference type="Proteomes" id="UP001354709"/>
    </source>
</evidence>
<evidence type="ECO:0000313" key="3">
    <source>
        <dbReference type="EMBL" id="MEE4597000.1"/>
    </source>
</evidence>
<proteinExistence type="predicted"/>
<evidence type="ECO:0000256" key="1">
    <source>
        <dbReference type="SAM" id="MobiDB-lite"/>
    </source>
</evidence>
<feature type="transmembrane region" description="Helical" evidence="2">
    <location>
        <begin position="356"/>
        <end position="376"/>
    </location>
</feature>
<keyword evidence="2" id="KW-1133">Transmembrane helix</keyword>
<keyword evidence="2" id="KW-0472">Membrane</keyword>
<keyword evidence="2" id="KW-0812">Transmembrane</keyword>
<gene>
    <name evidence="3" type="ORF">V2J94_34805</name>
</gene>
<keyword evidence="4" id="KW-1185">Reference proteome</keyword>
<evidence type="ECO:0000256" key="2">
    <source>
        <dbReference type="SAM" id="Phobius"/>
    </source>
</evidence>
<feature type="transmembrane region" description="Helical" evidence="2">
    <location>
        <begin position="328"/>
        <end position="350"/>
    </location>
</feature>
<dbReference type="EMBL" id="JAZBJO010000030">
    <property type="protein sequence ID" value="MEE4597000.1"/>
    <property type="molecule type" value="Genomic_DNA"/>
</dbReference>
<dbReference type="RefSeq" id="WP_330813729.1">
    <property type="nucleotide sequence ID" value="NZ_JAZBJO010000030.1"/>
</dbReference>
<reference evidence="3 4" key="1">
    <citation type="submission" date="2023-11" db="EMBL/GenBank/DDBJ databases">
        <title>30 novel species of actinomycetes from the DSMZ collection.</title>
        <authorList>
            <person name="Nouioui I."/>
        </authorList>
    </citation>
    <scope>NUCLEOTIDE SEQUENCE [LARGE SCALE GENOMIC DNA]</scope>
    <source>
        <strain evidence="3 4">DSM 41524</strain>
    </source>
</reference>
<dbReference type="Proteomes" id="UP001354709">
    <property type="component" value="Unassembled WGS sequence"/>
</dbReference>
<protein>
    <submittedName>
        <fullName evidence="3">Uncharacterized protein</fullName>
    </submittedName>
</protein>
<comment type="caution">
    <text evidence="3">The sequence shown here is derived from an EMBL/GenBank/DDBJ whole genome shotgun (WGS) entry which is preliminary data.</text>
</comment>
<sequence>MASDPPPEWAEGPLPAVSSDGTAADRERRLTYFEHRVGVSLFGATGRPARWHLRGPLGADEPDVEAVELLRVPPVAAMDGRPAALAVLHVRLGDDPLMELARYARLPADPERLDRLLPDGLRLAAGAARAWTLAHVTFRQQPPPVLPAAYAGWPTADQWLWLLASRSPLERFAPDPDDASLFAGRVRFSADWQALVLRDGAAFLGTSPDPGDEHTFHATAAHHVHTLYLDVFLLGRMQHLGANSLADAVSALSARESDASRLLALEGQRIELRRALWSSHITSRGKGNELLERFQEQHRLDRLLSDASSGLAETAGYVEAARARRRSVALGLLSAVGLPFGVCYAAAALWGSPGVWTLLVSTALAVALTGLLFTLLPSLRSLMSDVVWERSGD</sequence>
<accession>A0ABU7Q6H8</accession>
<name>A0ABU7Q6H8_9ACTN</name>
<organism evidence="3 4">
    <name type="scientific">Streptomyces asiaticus subsp. ignotus</name>
    <dbReference type="NCBI Taxonomy" id="3098222"/>
    <lineage>
        <taxon>Bacteria</taxon>
        <taxon>Bacillati</taxon>
        <taxon>Actinomycetota</taxon>
        <taxon>Actinomycetes</taxon>
        <taxon>Kitasatosporales</taxon>
        <taxon>Streptomycetaceae</taxon>
        <taxon>Streptomyces</taxon>
        <taxon>Streptomyces violaceusniger group</taxon>
    </lineage>
</organism>